<feature type="signal peptide" evidence="1">
    <location>
        <begin position="1"/>
        <end position="29"/>
    </location>
</feature>
<gene>
    <name evidence="2" type="ORF">IQ782_03255</name>
</gene>
<dbReference type="Proteomes" id="UP000607796">
    <property type="component" value="Unassembled WGS sequence"/>
</dbReference>
<reference evidence="2 3" key="1">
    <citation type="journal article" date="2021" name="Int. J. Syst. Evol. Microbiol.">
        <title>Salipiger mangrovisoli sp. nov., isolated from mangrove soil and the proposal for the reclassification of Paraphaeobacter pallidus as Salipiger pallidus comb. nov.</title>
        <authorList>
            <person name="Du J."/>
            <person name="Liu Y."/>
            <person name="Pei T."/>
            <person name="Deng M.R."/>
            <person name="Zhu H."/>
        </authorList>
    </citation>
    <scope>NUCLEOTIDE SEQUENCE [LARGE SCALE GENOMIC DNA]</scope>
    <source>
        <strain evidence="2 3">6D45A</strain>
    </source>
</reference>
<comment type="caution">
    <text evidence="2">The sequence shown here is derived from an EMBL/GenBank/DDBJ whole genome shotgun (WGS) entry which is preliminary data.</text>
</comment>
<evidence type="ECO:0000313" key="3">
    <source>
        <dbReference type="Proteomes" id="UP000607796"/>
    </source>
</evidence>
<evidence type="ECO:0000256" key="1">
    <source>
        <dbReference type="SAM" id="SignalP"/>
    </source>
</evidence>
<protein>
    <submittedName>
        <fullName evidence="2">Uncharacterized protein</fullName>
    </submittedName>
</protein>
<keyword evidence="3" id="KW-1185">Reference proteome</keyword>
<feature type="chain" id="PRO_5046384116" evidence="1">
    <location>
        <begin position="30"/>
        <end position="143"/>
    </location>
</feature>
<evidence type="ECO:0000313" key="2">
    <source>
        <dbReference type="EMBL" id="MBE9635850.1"/>
    </source>
</evidence>
<dbReference type="EMBL" id="JADFFK010000001">
    <property type="protein sequence ID" value="MBE9635850.1"/>
    <property type="molecule type" value="Genomic_DNA"/>
</dbReference>
<proteinExistence type="predicted"/>
<organism evidence="2 3">
    <name type="scientific">Salipiger mangrovisoli</name>
    <dbReference type="NCBI Taxonomy" id="2865933"/>
    <lineage>
        <taxon>Bacteria</taxon>
        <taxon>Pseudomonadati</taxon>
        <taxon>Pseudomonadota</taxon>
        <taxon>Alphaproteobacteria</taxon>
        <taxon>Rhodobacterales</taxon>
        <taxon>Roseobacteraceae</taxon>
        <taxon>Salipiger</taxon>
    </lineage>
</organism>
<accession>A0ABR9WX35</accession>
<name>A0ABR9WX35_9RHOB</name>
<sequence length="143" mass="14609">MADMRISGTMKRLALATAAMLGLCSGAEAEGARLNLDCTFVTACSEAGVCAAGVGPVAFTLAPVETDAEGAGSYSMSVDGAEPLPAEAPGFAGPYLWQPSEGTRMALSLTSDTTALWTRQTTQSGTDAPPSAEIDFLTCRILP</sequence>
<keyword evidence="1" id="KW-0732">Signal</keyword>